<dbReference type="AlphaFoldDB" id="G2XXB8"/>
<organism evidence="2 3">
    <name type="scientific">Botryotinia fuckeliana (strain T4)</name>
    <name type="common">Noble rot fungus</name>
    <name type="synonym">Botrytis cinerea</name>
    <dbReference type="NCBI Taxonomy" id="999810"/>
    <lineage>
        <taxon>Eukaryota</taxon>
        <taxon>Fungi</taxon>
        <taxon>Dikarya</taxon>
        <taxon>Ascomycota</taxon>
        <taxon>Pezizomycotina</taxon>
        <taxon>Leotiomycetes</taxon>
        <taxon>Helotiales</taxon>
        <taxon>Sclerotiniaceae</taxon>
        <taxon>Botrytis</taxon>
    </lineage>
</organism>
<dbReference type="InParanoid" id="G2XXB8"/>
<dbReference type="EMBL" id="FQ790275">
    <property type="protein sequence ID" value="CCD45196.1"/>
    <property type="molecule type" value="Genomic_DNA"/>
</dbReference>
<dbReference type="Proteomes" id="UP000008177">
    <property type="component" value="Unplaced contigs"/>
</dbReference>
<name>G2XXB8_BOTF4</name>
<dbReference type="HOGENOM" id="CLU_2527170_0_0_1"/>
<feature type="region of interest" description="Disordered" evidence="1">
    <location>
        <begin position="1"/>
        <end position="42"/>
    </location>
</feature>
<sequence>MAPKVSGRPQAADAEEPQPPTRCKPSQGVPEQQIPRNRNHGVVYTIRVSPSGKYRGTVTTDLSAKFGKTLKELLCKNNTYIIVQ</sequence>
<evidence type="ECO:0000256" key="1">
    <source>
        <dbReference type="SAM" id="MobiDB-lite"/>
    </source>
</evidence>
<proteinExistence type="predicted"/>
<evidence type="ECO:0000313" key="3">
    <source>
        <dbReference type="Proteomes" id="UP000008177"/>
    </source>
</evidence>
<accession>G2XXB8</accession>
<reference evidence="3" key="1">
    <citation type="journal article" date="2011" name="PLoS Genet.">
        <title>Genomic analysis of the necrotrophic fungal pathogens Sclerotinia sclerotiorum and Botrytis cinerea.</title>
        <authorList>
            <person name="Amselem J."/>
            <person name="Cuomo C.A."/>
            <person name="van Kan J.A."/>
            <person name="Viaud M."/>
            <person name="Benito E.P."/>
            <person name="Couloux A."/>
            <person name="Coutinho P.M."/>
            <person name="de Vries R.P."/>
            <person name="Dyer P.S."/>
            <person name="Fillinger S."/>
            <person name="Fournier E."/>
            <person name="Gout L."/>
            <person name="Hahn M."/>
            <person name="Kohn L."/>
            <person name="Lapalu N."/>
            <person name="Plummer K.M."/>
            <person name="Pradier J.M."/>
            <person name="Quevillon E."/>
            <person name="Sharon A."/>
            <person name="Simon A."/>
            <person name="ten Have A."/>
            <person name="Tudzynski B."/>
            <person name="Tudzynski P."/>
            <person name="Wincker P."/>
            <person name="Andrew M."/>
            <person name="Anthouard V."/>
            <person name="Beever R.E."/>
            <person name="Beffa R."/>
            <person name="Benoit I."/>
            <person name="Bouzid O."/>
            <person name="Brault B."/>
            <person name="Chen Z."/>
            <person name="Choquer M."/>
            <person name="Collemare J."/>
            <person name="Cotton P."/>
            <person name="Danchin E.G."/>
            <person name="Da Silva C."/>
            <person name="Gautier A."/>
            <person name="Giraud C."/>
            <person name="Giraud T."/>
            <person name="Gonzalez C."/>
            <person name="Grossetete S."/>
            <person name="Guldener U."/>
            <person name="Henrissat B."/>
            <person name="Howlett B.J."/>
            <person name="Kodira C."/>
            <person name="Kretschmer M."/>
            <person name="Lappartient A."/>
            <person name="Leroch M."/>
            <person name="Levis C."/>
            <person name="Mauceli E."/>
            <person name="Neuveglise C."/>
            <person name="Oeser B."/>
            <person name="Pearson M."/>
            <person name="Poulain J."/>
            <person name="Poussereau N."/>
            <person name="Quesneville H."/>
            <person name="Rascle C."/>
            <person name="Schumacher J."/>
            <person name="Segurens B."/>
            <person name="Sexton A."/>
            <person name="Silva E."/>
            <person name="Sirven C."/>
            <person name="Soanes D.M."/>
            <person name="Talbot N.J."/>
            <person name="Templeton M."/>
            <person name="Yandava C."/>
            <person name="Yarden O."/>
            <person name="Zeng Q."/>
            <person name="Rollins J.A."/>
            <person name="Lebrun M.H."/>
            <person name="Dickman M."/>
        </authorList>
    </citation>
    <scope>NUCLEOTIDE SEQUENCE [LARGE SCALE GENOMIC DNA]</scope>
    <source>
        <strain evidence="3">T4</strain>
    </source>
</reference>
<evidence type="ECO:0000313" key="2">
    <source>
        <dbReference type="EMBL" id="CCD45196.1"/>
    </source>
</evidence>
<gene>
    <name evidence="2" type="ORF">BofuT4_P009130.1</name>
</gene>
<protein>
    <submittedName>
        <fullName evidence="2">Uncharacterized protein</fullName>
    </submittedName>
</protein>